<feature type="binding site" evidence="1">
    <location>
        <position position="14"/>
    </location>
    <ligand>
        <name>Zn(2+)</name>
        <dbReference type="ChEBI" id="CHEBI:29105"/>
    </ligand>
</feature>
<dbReference type="SUPFAM" id="SSF57716">
    <property type="entry name" value="Glucocorticoid receptor-like (DNA-binding domain)"/>
    <property type="match status" value="1"/>
</dbReference>
<evidence type="ECO:0000259" key="3">
    <source>
        <dbReference type="PROSITE" id="PS51915"/>
    </source>
</evidence>
<feature type="binding site" evidence="1">
    <location>
        <position position="57"/>
    </location>
    <ligand>
        <name>Zn(2+)</name>
        <dbReference type="ChEBI" id="CHEBI:29105"/>
    </ligand>
</feature>
<keyword evidence="1" id="KW-0862">Zinc</keyword>
<dbReference type="InterPro" id="IPR012934">
    <property type="entry name" value="Znf_AD"/>
</dbReference>
<feature type="region of interest" description="Disordered" evidence="2">
    <location>
        <begin position="266"/>
        <end position="302"/>
    </location>
</feature>
<keyword evidence="1" id="KW-0863">Zinc-finger</keyword>
<feature type="compositionally biased region" description="Acidic residues" evidence="2">
    <location>
        <begin position="381"/>
        <end position="400"/>
    </location>
</feature>
<dbReference type="RefSeq" id="XP_028128772.1">
    <property type="nucleotide sequence ID" value="XM_028272971.1"/>
</dbReference>
<protein>
    <submittedName>
        <fullName evidence="4">Uncharacterized protein LOC114325046 isoform X2</fullName>
    </submittedName>
</protein>
<feature type="region of interest" description="Disordered" evidence="2">
    <location>
        <begin position="317"/>
        <end position="336"/>
    </location>
</feature>
<feature type="compositionally biased region" description="Basic residues" evidence="2">
    <location>
        <begin position="1174"/>
        <end position="1189"/>
    </location>
</feature>
<feature type="compositionally biased region" description="Acidic residues" evidence="2">
    <location>
        <begin position="186"/>
        <end position="195"/>
    </location>
</feature>
<evidence type="ECO:0000256" key="2">
    <source>
        <dbReference type="SAM" id="MobiDB-lite"/>
    </source>
</evidence>
<sequence length="1612" mass="178499">MNHNNNMLQLCRLCLVKDEVNIPIFEEQGDIRQIFLKISSCLPVKVSRDDQLPKKICDGCSYKLDMLYEFWNTSANAEKQLLTWLGEAGMTSQMTDGTISAVAQQIKPADAFVKQETIDPPDILKDDDDEDEEDKDYMKQEESSNNVEEPPPKRARRTAAVKAAIALDQNSDDDDDSGEPMTKVEDDTDDSDNDDGPPFVDVPSTSADDQPGPSGVGKDGVEAPSVSIHSSDEEIEDEKGKKDNVQCVMINKKLYAVETNVAMFSDNENDDAEETQETEVMDDESIPPVTITDSCSTSSTISNSEVIETEVFLDGEDDAATDNNMESETGVEAENETIEEADTVVENNIKRESDLTTENDAIEEIEIVENEIRETDVFLNGEDDPVAETDAAADNDTDSETDVTAEIEAIEEADTAVENNIEREGDLTTENDAIEEIETVEHDIRETEVFLNDEDDPLAETDAAADSDMVSETGVQAEIEAIEEADVAVENNIKREGDLTTENDAIEEIETVEHDIRETEVFLNDEDDPLAETDAAADSDMVSETDVQAEIEAIEEADAVVENNIKRETDLTIENDAIEEIETVENEIRETEVFLSDEDDPLAETDAAADSDMVSETGVQVEIEAIEEADAVVENNIKRETDLTIENDAIEEIKNVENEIRETGVFLSDESDAVVETDTAPDDTESEIDVKVEVGATAEDDPLEDNVIEREIISNNSEIEAIAEDDPLQDGHIEKEIISNNSEIEVTAEVDPLENNNIEKEIISNNSEIEAIAEDYPLQDNDIEKEIDLFAKSDAIEETERSVSPIDTAAETNAAMEPDQNEGAATEAADNNKDRDIIRLEDLDGPLENNNVEKEVMSNNSEIEAITEDNPLQHNHIEMEFDVIAETDKIEETERSVSPTYTAAEINAAMETGQIEGAATEAADNNEDTDIICLEDLDDPLENDNIEKEAISNNSEIEAITEDNPLQHNHIEMEIDVIAESDAIEETERSVSPTYTAVEINAAMETDQIEGAATEAADNNEDTDIICLDDSENSEKSEEEEDNDSRLAANNDEDVDNSDDRFVEEVPVFVNQDPEEDPLCDPLVNENPMPENDIITIEDDASDQIMRKSKNDNARTLEKHTRSPEIRNNVKETLPKDYNGGQNKSVVKDSFYEQYSEFVKSMPVSNWPSTHSQKFNRKIRTPRAPKIQRPKPLPPTSPTPQPKKRKPLPPAPSTSEPVYIVPQESNAVNINGDIYVQKPLPQEPPTTDHVYMVPKDSTAVNINGEIYLLVPDTEDNNQIGPNSTHLSSPNITLHHSNPILQSHQINLQNFPSHSIPSDVGRGQPPINFPMHLPLIDIASPNYFSHHTLSPEVARRHSSSHLSHHSVPSDNVRGPPPPYGLPHPEQSVLASRQPPSVPDLVPVTRHNRGYVSADVVPEQYSSLDRLGDYVSNSSISADGYINYKKASTVPINANKRRKKTVVTVVARKNIKGTLDMAELVKYYQKEGTDKSKAKGKRGRMANVPPLGYYHKGVIDKVKTKAKRGMMANITPLEENVQPSTTLEPKLPVITSVMSLQPSADDTDEIVVLPDKSNRPPGSKDDIETALPSYYIDRSRDIDKNRDIDSKRGIIDLS</sequence>
<organism evidence="4">
    <name type="scientific">Diabrotica virgifera virgifera</name>
    <name type="common">western corn rootworm</name>
    <dbReference type="NCBI Taxonomy" id="50390"/>
    <lineage>
        <taxon>Eukaryota</taxon>
        <taxon>Metazoa</taxon>
        <taxon>Ecdysozoa</taxon>
        <taxon>Arthropoda</taxon>
        <taxon>Hexapoda</taxon>
        <taxon>Insecta</taxon>
        <taxon>Pterygota</taxon>
        <taxon>Neoptera</taxon>
        <taxon>Endopterygota</taxon>
        <taxon>Coleoptera</taxon>
        <taxon>Polyphaga</taxon>
        <taxon>Cucujiformia</taxon>
        <taxon>Chrysomeloidea</taxon>
        <taxon>Chrysomelidae</taxon>
        <taxon>Galerucinae</taxon>
        <taxon>Diabroticina</taxon>
        <taxon>Diabroticites</taxon>
        <taxon>Diabrotica</taxon>
    </lineage>
</organism>
<feature type="compositionally biased region" description="Acidic residues" evidence="2">
    <location>
        <begin position="267"/>
        <end position="285"/>
    </location>
</feature>
<feature type="region of interest" description="Disordered" evidence="2">
    <location>
        <begin position="1031"/>
        <end position="1060"/>
    </location>
</feature>
<feature type="compositionally biased region" description="Pro residues" evidence="2">
    <location>
        <begin position="1191"/>
        <end position="1201"/>
    </location>
</feature>
<dbReference type="PANTHER" id="PTHR39942:SF1">
    <property type="entry name" value="BCDNA.LD26519-RELATED"/>
    <property type="match status" value="1"/>
</dbReference>
<feature type="compositionally biased region" description="Low complexity" evidence="2">
    <location>
        <begin position="290"/>
        <end position="302"/>
    </location>
</feature>
<proteinExistence type="predicted"/>
<feature type="region of interest" description="Disordered" evidence="2">
    <location>
        <begin position="1351"/>
        <end position="1394"/>
    </location>
</feature>
<dbReference type="PROSITE" id="PS51915">
    <property type="entry name" value="ZAD"/>
    <property type="match status" value="1"/>
</dbReference>
<reference evidence="4" key="1">
    <citation type="submission" date="2025-08" db="UniProtKB">
        <authorList>
            <consortium name="RefSeq"/>
        </authorList>
    </citation>
    <scope>IDENTIFICATION</scope>
    <source>
        <tissue evidence="4">Whole insect</tissue>
    </source>
</reference>
<feature type="compositionally biased region" description="Polar residues" evidence="2">
    <location>
        <begin position="1163"/>
        <end position="1173"/>
    </location>
</feature>
<dbReference type="Pfam" id="PF07776">
    <property type="entry name" value="zf-AD"/>
    <property type="match status" value="1"/>
</dbReference>
<dbReference type="SMART" id="SM00868">
    <property type="entry name" value="zf-AD"/>
    <property type="match status" value="1"/>
</dbReference>
<gene>
    <name evidence="4" type="primary">LOC114325046</name>
</gene>
<dbReference type="Gene3D" id="3.40.1800.20">
    <property type="match status" value="1"/>
</dbReference>
<dbReference type="PANTHER" id="PTHR39942">
    <property type="entry name" value="BCDNA.LD26519-RELATED"/>
    <property type="match status" value="1"/>
</dbReference>
<feature type="domain" description="ZAD" evidence="3">
    <location>
        <begin position="9"/>
        <end position="84"/>
    </location>
</feature>
<keyword evidence="1" id="KW-0479">Metal-binding</keyword>
<dbReference type="OrthoDB" id="6077919at2759"/>
<dbReference type="GO" id="GO:0005634">
    <property type="term" value="C:nucleus"/>
    <property type="evidence" value="ECO:0007669"/>
    <property type="project" value="InterPro"/>
</dbReference>
<feature type="binding site" evidence="1">
    <location>
        <position position="11"/>
    </location>
    <ligand>
        <name>Zn(2+)</name>
        <dbReference type="ChEBI" id="CHEBI:29105"/>
    </ligand>
</feature>
<evidence type="ECO:0000313" key="4">
    <source>
        <dbReference type="RefSeq" id="XP_028128772.1"/>
    </source>
</evidence>
<accession>A0A6P7F1M1</accession>
<dbReference type="GO" id="GO:0008270">
    <property type="term" value="F:zinc ion binding"/>
    <property type="evidence" value="ECO:0007669"/>
    <property type="project" value="UniProtKB-UniRule"/>
</dbReference>
<feature type="binding site" evidence="1">
    <location>
        <position position="60"/>
    </location>
    <ligand>
        <name>Zn(2+)</name>
        <dbReference type="ChEBI" id="CHEBI:29105"/>
    </ligand>
</feature>
<evidence type="ECO:0000256" key="1">
    <source>
        <dbReference type="PROSITE-ProRule" id="PRU01263"/>
    </source>
</evidence>
<name>A0A6P7F1M1_DIAVI</name>
<feature type="region of interest" description="Disordered" evidence="2">
    <location>
        <begin position="378"/>
        <end position="400"/>
    </location>
</feature>
<feature type="compositionally biased region" description="Acidic residues" evidence="2">
    <location>
        <begin position="1031"/>
        <end position="1043"/>
    </location>
</feature>
<feature type="region of interest" description="Disordered" evidence="2">
    <location>
        <begin position="1163"/>
        <end position="1217"/>
    </location>
</feature>
<feature type="compositionally biased region" description="Acidic residues" evidence="2">
    <location>
        <begin position="125"/>
        <end position="135"/>
    </location>
</feature>
<feature type="region of interest" description="Disordered" evidence="2">
    <location>
        <begin position="523"/>
        <end position="542"/>
    </location>
</feature>
<feature type="compositionally biased region" description="Basic and acidic residues" evidence="2">
    <location>
        <begin position="1112"/>
        <end position="1135"/>
    </location>
</feature>
<feature type="region of interest" description="Disordered" evidence="2">
    <location>
        <begin position="1112"/>
        <end position="1142"/>
    </location>
</feature>
<feature type="region of interest" description="Disordered" evidence="2">
    <location>
        <begin position="796"/>
        <end position="836"/>
    </location>
</feature>
<feature type="region of interest" description="Disordered" evidence="2">
    <location>
        <begin position="112"/>
        <end position="242"/>
    </location>
</feature>